<dbReference type="EMBL" id="LAZR01053857">
    <property type="protein sequence ID" value="KKK79822.1"/>
    <property type="molecule type" value="Genomic_DNA"/>
</dbReference>
<name>A0A0F8YEF7_9ZZZZ</name>
<gene>
    <name evidence="1" type="ORF">LCGC14_2829660</name>
</gene>
<protein>
    <recommendedName>
        <fullName evidence="2">HNH domain-containing protein</fullName>
    </recommendedName>
</protein>
<comment type="caution">
    <text evidence="1">The sequence shown here is derived from an EMBL/GenBank/DDBJ whole genome shotgun (WGS) entry which is preliminary data.</text>
</comment>
<sequence>MKCQKCSGNFKEKEIHESHDVPCYLFKGNRKGRENQADKYGRHHLCKKCHKKYAENW</sequence>
<reference evidence="1" key="1">
    <citation type="journal article" date="2015" name="Nature">
        <title>Complex archaea that bridge the gap between prokaryotes and eukaryotes.</title>
        <authorList>
            <person name="Spang A."/>
            <person name="Saw J.H."/>
            <person name="Jorgensen S.L."/>
            <person name="Zaremba-Niedzwiedzka K."/>
            <person name="Martijn J."/>
            <person name="Lind A.E."/>
            <person name="van Eijk R."/>
            <person name="Schleper C."/>
            <person name="Guy L."/>
            <person name="Ettema T.J."/>
        </authorList>
    </citation>
    <scope>NUCLEOTIDE SEQUENCE</scope>
</reference>
<evidence type="ECO:0000313" key="1">
    <source>
        <dbReference type="EMBL" id="KKK79822.1"/>
    </source>
</evidence>
<proteinExistence type="predicted"/>
<organism evidence="1">
    <name type="scientific">marine sediment metagenome</name>
    <dbReference type="NCBI Taxonomy" id="412755"/>
    <lineage>
        <taxon>unclassified sequences</taxon>
        <taxon>metagenomes</taxon>
        <taxon>ecological metagenomes</taxon>
    </lineage>
</organism>
<dbReference type="AlphaFoldDB" id="A0A0F8YEF7"/>
<accession>A0A0F8YEF7</accession>
<evidence type="ECO:0008006" key="2">
    <source>
        <dbReference type="Google" id="ProtNLM"/>
    </source>
</evidence>